<organism evidence="2 3">
    <name type="scientific">Streblomastix strix</name>
    <dbReference type="NCBI Taxonomy" id="222440"/>
    <lineage>
        <taxon>Eukaryota</taxon>
        <taxon>Metamonada</taxon>
        <taxon>Preaxostyla</taxon>
        <taxon>Oxymonadida</taxon>
        <taxon>Streblomastigidae</taxon>
        <taxon>Streblomastix</taxon>
    </lineage>
</organism>
<feature type="region of interest" description="Disordered" evidence="1">
    <location>
        <begin position="265"/>
        <end position="286"/>
    </location>
</feature>
<dbReference type="EMBL" id="SNRW01023820">
    <property type="protein sequence ID" value="KAA6362714.1"/>
    <property type="molecule type" value="Genomic_DNA"/>
</dbReference>
<dbReference type="AlphaFoldDB" id="A0A5J4TWP0"/>
<evidence type="ECO:0000256" key="1">
    <source>
        <dbReference type="SAM" id="MobiDB-lite"/>
    </source>
</evidence>
<gene>
    <name evidence="2" type="ORF">EZS28_041759</name>
</gene>
<feature type="region of interest" description="Disordered" evidence="1">
    <location>
        <begin position="1"/>
        <end position="82"/>
    </location>
</feature>
<comment type="caution">
    <text evidence="2">The sequence shown here is derived from an EMBL/GenBank/DDBJ whole genome shotgun (WGS) entry which is preliminary data.</text>
</comment>
<accession>A0A5J4TWP0</accession>
<feature type="non-terminal residue" evidence="2">
    <location>
        <position position="1"/>
    </location>
</feature>
<proteinExistence type="predicted"/>
<evidence type="ECO:0000313" key="3">
    <source>
        <dbReference type="Proteomes" id="UP000324800"/>
    </source>
</evidence>
<feature type="compositionally biased region" description="Polar residues" evidence="1">
    <location>
        <begin position="61"/>
        <end position="75"/>
    </location>
</feature>
<reference evidence="2 3" key="1">
    <citation type="submission" date="2019-03" db="EMBL/GenBank/DDBJ databases">
        <title>Single cell metagenomics reveals metabolic interactions within the superorganism composed of flagellate Streblomastix strix and complex community of Bacteroidetes bacteria on its surface.</title>
        <authorList>
            <person name="Treitli S.C."/>
            <person name="Kolisko M."/>
            <person name="Husnik F."/>
            <person name="Keeling P."/>
            <person name="Hampl V."/>
        </authorList>
    </citation>
    <scope>NUCLEOTIDE SEQUENCE [LARGE SCALE GENOMIC DNA]</scope>
    <source>
        <strain evidence="2">ST1C</strain>
    </source>
</reference>
<dbReference type="Proteomes" id="UP000324800">
    <property type="component" value="Unassembled WGS sequence"/>
</dbReference>
<name>A0A5J4TWP0_9EUKA</name>
<feature type="compositionally biased region" description="Low complexity" evidence="1">
    <location>
        <begin position="14"/>
        <end position="59"/>
    </location>
</feature>
<sequence length="359" mass="41188">QAPQSTSHIHNVKSIQYNSQPSPQSSPIPQSQSQQNITQQTQSLLKKSSSDDSFQQKLLFTPNNPNISSRSTSPYQHPRQRSDTIQEFQEMLDNLIGIDVEISQMKSFESTIHNENSLKPKKDPFFEEFMDDITKFDENQNQMDQSSFMTQNEGKHGNQGNDVFDIQNSDDIFSGNSNKRNNIPNLNSRGRSESLFATNDFDFGVSDNLATPKGAGKQQYNNIVNPERRLSIEILEHVLHPITDVIHNPTNTSQKITHSINANKHKHHSGKYSNRSKMQELDPVPNTPIGAELVKELTEWNLEDEQMYEELSNLQSEQQKDNDDIMHGLPSDWMKHMFDTFWSRKIVRDAKIKVICCKK</sequence>
<evidence type="ECO:0000313" key="2">
    <source>
        <dbReference type="EMBL" id="KAA6362714.1"/>
    </source>
</evidence>
<protein>
    <submittedName>
        <fullName evidence="2">Uncharacterized protein</fullName>
    </submittedName>
</protein>